<dbReference type="EMBL" id="JABANE010000019">
    <property type="protein sequence ID" value="NME68118.1"/>
    <property type="molecule type" value="Genomic_DNA"/>
</dbReference>
<dbReference type="InterPro" id="IPR016032">
    <property type="entry name" value="Sig_transdc_resp-reg_C-effctor"/>
</dbReference>
<dbReference type="GO" id="GO:0006355">
    <property type="term" value="P:regulation of DNA-templated transcription"/>
    <property type="evidence" value="ECO:0007669"/>
    <property type="project" value="InterPro"/>
</dbReference>
<evidence type="ECO:0000313" key="5">
    <source>
        <dbReference type="Proteomes" id="UP000576082"/>
    </source>
</evidence>
<dbReference type="GO" id="GO:0003677">
    <property type="term" value="F:DNA binding"/>
    <property type="evidence" value="ECO:0007669"/>
    <property type="project" value="InterPro"/>
</dbReference>
<dbReference type="InterPro" id="IPR011047">
    <property type="entry name" value="Quinoprotein_ADH-like_sf"/>
</dbReference>
<dbReference type="Proteomes" id="UP000576082">
    <property type="component" value="Unassembled WGS sequence"/>
</dbReference>
<dbReference type="Gene3D" id="2.130.10.10">
    <property type="entry name" value="YVTN repeat-like/Quinoprotein amine dehydrogenase"/>
    <property type="match status" value="1"/>
</dbReference>
<keyword evidence="2" id="KW-0812">Transmembrane</keyword>
<name>A0A7X9RRQ1_9BACT</name>
<feature type="coiled-coil region" evidence="1">
    <location>
        <begin position="737"/>
        <end position="764"/>
    </location>
</feature>
<organism evidence="4 5">
    <name type="scientific">Flammeovirga aprica JL-4</name>
    <dbReference type="NCBI Taxonomy" id="694437"/>
    <lineage>
        <taxon>Bacteria</taxon>
        <taxon>Pseudomonadati</taxon>
        <taxon>Bacteroidota</taxon>
        <taxon>Cytophagia</taxon>
        <taxon>Cytophagales</taxon>
        <taxon>Flammeovirgaceae</taxon>
        <taxon>Flammeovirga</taxon>
    </lineage>
</organism>
<feature type="transmembrane region" description="Helical" evidence="2">
    <location>
        <begin position="706"/>
        <end position="729"/>
    </location>
</feature>
<protein>
    <recommendedName>
        <fullName evidence="6">HTH luxR-type domain-containing protein</fullName>
    </recommendedName>
</protein>
<dbReference type="Gene3D" id="1.10.10.10">
    <property type="entry name" value="Winged helix-like DNA-binding domain superfamily/Winged helix DNA-binding domain"/>
    <property type="match status" value="1"/>
</dbReference>
<dbReference type="Gene3D" id="2.60.40.10">
    <property type="entry name" value="Immunoglobulins"/>
    <property type="match status" value="1"/>
</dbReference>
<dbReference type="SUPFAM" id="SSF50998">
    <property type="entry name" value="Quinoprotein alcohol dehydrogenase-like"/>
    <property type="match status" value="1"/>
</dbReference>
<keyword evidence="1" id="KW-0175">Coiled coil</keyword>
<dbReference type="SUPFAM" id="SSF46894">
    <property type="entry name" value="C-terminal effector domain of the bipartite response regulators"/>
    <property type="match status" value="1"/>
</dbReference>
<evidence type="ECO:0008006" key="6">
    <source>
        <dbReference type="Google" id="ProtNLM"/>
    </source>
</evidence>
<sequence length="891" mass="103839">MHTIKFRFLLSITFFFFFSLMASGQVSTPNVISFGKSDYQAGRQNWDIDIDKDGIVYFGNSDGLLTYNHGEWKLYPLPSQSAIRSLKVIGDTLWVGGKEYGYFLKEEGDLTFHSLGVLEFRHVWKIETDDENIIFQLEDKFVVYNLKDRSSNILEYFEGISTMTKWRGRIWAVMKTGKIGCVFNNTFNIKHEFQELYNREVRRLFQRGKDLYILLYDGQLYRYNGKELTEVRLPETLKGKVLFAAIPYNNESYCIGTVTEGFVMLDTANSIINDVNTSDGLLDNTILSMKRDKMGNVWLGLDYGIAKVELQSAISKPFRGAATFSVVDYKDKEYLATNKGLFISKPYKGFELEKRLMGHIWNLKNINEELFICYNGGLYVFDGEKYTVILDHTGVLDVAQYGNTNRYLVSTYKGLKNYLKLDGQYLYVSDIDLWGEAKLINDKENECIWVNIPDSDVVQLKIAADFTVDKKVCYGIKKAYDINNEIVFTDGKRFKSYQNGKFSDSKNNLLKEIEASNIDALIQNENRSVLAYIQNDEVKLIEQLSDGNIHSYNSLLKSLGKDLNNESKFIDIQDNTLRVATDRGVTYFKIKHQNQFERNDDPVISSIEVVGTDHRKNTYPFNDKKLTFSAKENNLKFDLFTNKYTSDIVEYRYKLSDAKEWSSWGEWNDGLLLSNLRGGEYTLLVQNRINDGKINEVALPFTINKVWYQSTWVILPMSLLFILFNYILYRINKYFNEKKLQVQKENLEQENAKELLELKQEQLLQYMEIINRKDAFLSKVKTGLDKMRNNESNKWSAMIEEEIHQERKDVLFSNLFTEVQQDFIKNITEAYPKLTANDIRILSFIRINLSNREISNLMNITPRSLDTSRYRLRKKINLEQGEDLNKFIREF</sequence>
<evidence type="ECO:0000313" key="4">
    <source>
        <dbReference type="EMBL" id="NME68118.1"/>
    </source>
</evidence>
<evidence type="ECO:0000256" key="1">
    <source>
        <dbReference type="SAM" id="Coils"/>
    </source>
</evidence>
<accession>A0A7X9RRQ1</accession>
<feature type="chain" id="PRO_5031180593" description="HTH luxR-type domain-containing protein" evidence="3">
    <location>
        <begin position="25"/>
        <end position="891"/>
    </location>
</feature>
<evidence type="ECO:0000256" key="3">
    <source>
        <dbReference type="SAM" id="SignalP"/>
    </source>
</evidence>
<keyword evidence="2" id="KW-0472">Membrane</keyword>
<dbReference type="InterPro" id="IPR013783">
    <property type="entry name" value="Ig-like_fold"/>
</dbReference>
<evidence type="ECO:0000256" key="2">
    <source>
        <dbReference type="SAM" id="Phobius"/>
    </source>
</evidence>
<feature type="signal peptide" evidence="3">
    <location>
        <begin position="1"/>
        <end position="24"/>
    </location>
</feature>
<keyword evidence="2" id="KW-1133">Transmembrane helix</keyword>
<gene>
    <name evidence="4" type="ORF">HHU12_09110</name>
</gene>
<dbReference type="InterPro" id="IPR015943">
    <property type="entry name" value="WD40/YVTN_repeat-like_dom_sf"/>
</dbReference>
<dbReference type="RefSeq" id="WP_169656430.1">
    <property type="nucleotide sequence ID" value="NZ_JABANE010000019.1"/>
</dbReference>
<proteinExistence type="predicted"/>
<comment type="caution">
    <text evidence="4">The sequence shown here is derived from an EMBL/GenBank/DDBJ whole genome shotgun (WGS) entry which is preliminary data.</text>
</comment>
<dbReference type="AlphaFoldDB" id="A0A7X9RRQ1"/>
<keyword evidence="5" id="KW-1185">Reference proteome</keyword>
<reference evidence="4 5" key="1">
    <citation type="submission" date="2020-04" db="EMBL/GenBank/DDBJ databases">
        <title>Flammeovirga sp. SR4, a novel species isolated from seawater.</title>
        <authorList>
            <person name="Wang X."/>
        </authorList>
    </citation>
    <scope>NUCLEOTIDE SEQUENCE [LARGE SCALE GENOMIC DNA]</scope>
    <source>
        <strain evidence="4 5">ATCC 23126</strain>
    </source>
</reference>
<keyword evidence="3" id="KW-0732">Signal</keyword>
<dbReference type="InterPro" id="IPR036388">
    <property type="entry name" value="WH-like_DNA-bd_sf"/>
</dbReference>